<gene>
    <name evidence="5" type="ORF">MNEG_13469</name>
</gene>
<reference evidence="5 6" key="1">
    <citation type="journal article" date="2013" name="BMC Genomics">
        <title>Reconstruction of the lipid metabolism for the microalga Monoraphidium neglectum from its genome sequence reveals characteristics suitable for biofuel production.</title>
        <authorList>
            <person name="Bogen C."/>
            <person name="Al-Dilaimi A."/>
            <person name="Albersmeier A."/>
            <person name="Wichmann J."/>
            <person name="Grundmann M."/>
            <person name="Rupp O."/>
            <person name="Lauersen K.J."/>
            <person name="Blifernez-Klassen O."/>
            <person name="Kalinowski J."/>
            <person name="Goesmann A."/>
            <person name="Mussgnug J.H."/>
            <person name="Kruse O."/>
        </authorList>
    </citation>
    <scope>NUCLEOTIDE SEQUENCE [LARGE SCALE GENOMIC DNA]</scope>
    <source>
        <strain evidence="5 6">SAG 48.87</strain>
    </source>
</reference>
<dbReference type="RefSeq" id="XP_013893514.1">
    <property type="nucleotide sequence ID" value="XM_014038060.1"/>
</dbReference>
<comment type="similarity">
    <text evidence="1">Belongs to the methyltransferase superfamily.</text>
</comment>
<dbReference type="EMBL" id="KK104062">
    <property type="protein sequence ID" value="KIY94494.1"/>
    <property type="molecule type" value="Genomic_DNA"/>
</dbReference>
<dbReference type="Pfam" id="PF08241">
    <property type="entry name" value="Methyltransf_11"/>
    <property type="match status" value="1"/>
</dbReference>
<keyword evidence="2" id="KW-0489">Methyltransferase</keyword>
<evidence type="ECO:0000256" key="3">
    <source>
        <dbReference type="ARBA" id="ARBA00022679"/>
    </source>
</evidence>
<dbReference type="GeneID" id="25730934"/>
<feature type="domain" description="Methyltransferase type 11" evidence="4">
    <location>
        <begin position="52"/>
        <end position="160"/>
    </location>
</feature>
<dbReference type="PANTHER" id="PTHR12176">
    <property type="entry name" value="SAM-DEPENDENT METHYLTRANSFERASE SUPERFAMILY PROTEIN"/>
    <property type="match status" value="1"/>
</dbReference>
<keyword evidence="3" id="KW-0808">Transferase</keyword>
<evidence type="ECO:0000256" key="1">
    <source>
        <dbReference type="ARBA" id="ARBA00008361"/>
    </source>
</evidence>
<dbReference type="InterPro" id="IPR013216">
    <property type="entry name" value="Methyltransf_11"/>
</dbReference>
<dbReference type="InterPro" id="IPR029063">
    <property type="entry name" value="SAM-dependent_MTases_sf"/>
</dbReference>
<keyword evidence="6" id="KW-1185">Reference proteome</keyword>
<protein>
    <submittedName>
        <fullName evidence="5">Endothelin-converting enzyme 2</fullName>
    </submittedName>
</protein>
<dbReference type="AlphaFoldDB" id="A0A0D2LS33"/>
<evidence type="ECO:0000256" key="2">
    <source>
        <dbReference type="ARBA" id="ARBA00022603"/>
    </source>
</evidence>
<proteinExistence type="inferred from homology"/>
<dbReference type="PANTHER" id="PTHR12176:SF79">
    <property type="entry name" value="METHYLTRANSFERASE TYPE 11 DOMAIN-CONTAINING PROTEIN"/>
    <property type="match status" value="1"/>
</dbReference>
<evidence type="ECO:0000313" key="5">
    <source>
        <dbReference type="EMBL" id="KIY94494.1"/>
    </source>
</evidence>
<dbReference type="Gene3D" id="3.40.50.150">
    <property type="entry name" value="Vaccinia Virus protein VP39"/>
    <property type="match status" value="1"/>
</dbReference>
<organism evidence="5 6">
    <name type="scientific">Monoraphidium neglectum</name>
    <dbReference type="NCBI Taxonomy" id="145388"/>
    <lineage>
        <taxon>Eukaryota</taxon>
        <taxon>Viridiplantae</taxon>
        <taxon>Chlorophyta</taxon>
        <taxon>core chlorophytes</taxon>
        <taxon>Chlorophyceae</taxon>
        <taxon>CS clade</taxon>
        <taxon>Sphaeropleales</taxon>
        <taxon>Selenastraceae</taxon>
        <taxon>Monoraphidium</taxon>
    </lineage>
</organism>
<accession>A0A0D2LS33</accession>
<dbReference type="Proteomes" id="UP000054498">
    <property type="component" value="Unassembled WGS sequence"/>
</dbReference>
<dbReference type="InterPro" id="IPR051419">
    <property type="entry name" value="Lys/N-term_MeTrsfase_sf"/>
</dbReference>
<dbReference type="GO" id="GO:0008757">
    <property type="term" value="F:S-adenosylmethionine-dependent methyltransferase activity"/>
    <property type="evidence" value="ECO:0007669"/>
    <property type="project" value="InterPro"/>
</dbReference>
<sequence>MELPQLQVKQFSEQSYWDARHKGEALGYEWYRDYASLRPVLTRHLPRQEPILQLGVGTSAIQTDMVLRDSYTAVHSVDYSPVAIERLEAARVESASAQLQGALSYEVADMRALGRHEDGCFGGILDKGALDALLCGDNGEADAAAALREAWRLLAPGAAYLMITSASPRARLPVITGAGVPWASVLVYEVGQRGALAGPFEVRLGAASGGGGGGGGDVDGMLGGAVGRLPEMGYSHMCYACVKP</sequence>
<dbReference type="KEGG" id="mng:MNEG_13469"/>
<evidence type="ECO:0000259" key="4">
    <source>
        <dbReference type="Pfam" id="PF08241"/>
    </source>
</evidence>
<name>A0A0D2LS33_9CHLO</name>
<dbReference type="SUPFAM" id="SSF53335">
    <property type="entry name" value="S-adenosyl-L-methionine-dependent methyltransferases"/>
    <property type="match status" value="1"/>
</dbReference>
<evidence type="ECO:0000313" key="6">
    <source>
        <dbReference type="Proteomes" id="UP000054498"/>
    </source>
</evidence>
<dbReference type="OrthoDB" id="411785at2759"/>
<dbReference type="GO" id="GO:0032259">
    <property type="term" value="P:methylation"/>
    <property type="evidence" value="ECO:0007669"/>
    <property type="project" value="UniProtKB-KW"/>
</dbReference>